<feature type="transmembrane region" description="Helical" evidence="1">
    <location>
        <begin position="127"/>
        <end position="148"/>
    </location>
</feature>
<feature type="domain" description="Phosphatidic acid phosphatase type 2/haloperoxidase" evidence="2">
    <location>
        <begin position="89"/>
        <end position="201"/>
    </location>
</feature>
<protein>
    <submittedName>
        <fullName evidence="3">Lipid phosphate phosphatase YodM</fullName>
    </submittedName>
</protein>
<dbReference type="InterPro" id="IPR036938">
    <property type="entry name" value="PAP2/HPO_sf"/>
</dbReference>
<dbReference type="InterPro" id="IPR000326">
    <property type="entry name" value="PAP2/HPO"/>
</dbReference>
<keyword evidence="4" id="KW-1185">Reference proteome</keyword>
<dbReference type="SUPFAM" id="SSF48317">
    <property type="entry name" value="Acid phosphatase/Vanadium-dependent haloperoxidase"/>
    <property type="match status" value="1"/>
</dbReference>
<proteinExistence type="predicted"/>
<dbReference type="CDD" id="cd03392">
    <property type="entry name" value="PAP2_like_2"/>
    <property type="match status" value="1"/>
</dbReference>
<organism evidence="3 4">
    <name type="scientific">Pontibacter amylolyticus</name>
    <dbReference type="NCBI Taxonomy" id="1424080"/>
    <lineage>
        <taxon>Bacteria</taxon>
        <taxon>Pseudomonadati</taxon>
        <taxon>Bacteroidota</taxon>
        <taxon>Cytophagia</taxon>
        <taxon>Cytophagales</taxon>
        <taxon>Hymenobacteraceae</taxon>
        <taxon>Pontibacter</taxon>
    </lineage>
</organism>
<keyword evidence="1" id="KW-0812">Transmembrane</keyword>
<dbReference type="SMART" id="SM00014">
    <property type="entry name" value="acidPPc"/>
    <property type="match status" value="1"/>
</dbReference>
<comment type="caution">
    <text evidence="3">The sequence shown here is derived from an EMBL/GenBank/DDBJ whole genome shotgun (WGS) entry which is preliminary data.</text>
</comment>
<evidence type="ECO:0000259" key="2">
    <source>
        <dbReference type="SMART" id="SM00014"/>
    </source>
</evidence>
<reference evidence="4" key="1">
    <citation type="journal article" date="2019" name="Int. J. Syst. Evol. Microbiol.">
        <title>The Global Catalogue of Microorganisms (GCM) 10K type strain sequencing project: providing services to taxonomists for standard genome sequencing and annotation.</title>
        <authorList>
            <consortium name="The Broad Institute Genomics Platform"/>
            <consortium name="The Broad Institute Genome Sequencing Center for Infectious Disease"/>
            <person name="Wu L."/>
            <person name="Ma J."/>
        </authorList>
    </citation>
    <scope>NUCLEOTIDE SEQUENCE [LARGE SCALE GENOMIC DNA]</scope>
    <source>
        <strain evidence="4">CGMCC 1.12749</strain>
    </source>
</reference>
<evidence type="ECO:0000256" key="1">
    <source>
        <dbReference type="SAM" id="Phobius"/>
    </source>
</evidence>
<keyword evidence="1" id="KW-0472">Membrane</keyword>
<dbReference type="Pfam" id="PF01569">
    <property type="entry name" value="PAP2"/>
    <property type="match status" value="1"/>
</dbReference>
<name>A0ABQ1W517_9BACT</name>
<feature type="transmembrane region" description="Helical" evidence="1">
    <location>
        <begin position="155"/>
        <end position="178"/>
    </location>
</feature>
<dbReference type="PANTHER" id="PTHR14969:SF13">
    <property type="entry name" value="AT30094P"/>
    <property type="match status" value="1"/>
</dbReference>
<evidence type="ECO:0000313" key="3">
    <source>
        <dbReference type="EMBL" id="GGG15415.1"/>
    </source>
</evidence>
<dbReference type="Gene3D" id="1.20.144.10">
    <property type="entry name" value="Phosphatidic acid phosphatase type 2/haloperoxidase"/>
    <property type="match status" value="2"/>
</dbReference>
<feature type="transmembrane region" description="Helical" evidence="1">
    <location>
        <begin position="90"/>
        <end position="107"/>
    </location>
</feature>
<sequence length="223" mass="25325">MALLTVKVILIGLLFLVSLLVLFHLIHDVFADGDTGFDQMLFALSDHIRSPGMTRAMRSISFLGSYHYLIVMPALLVLVFSFYKGMRWNGLRVLIISFTTSLLNQFLKNYFGRPRPAFSLLEMSGFSFPSGHTMIGGVFHGLIVYIIWTNVKNKALRWVLSLFFTSFVVLVGLSRIYLKVHYATDVAAGYLMGLLWLMLSLYLLGLIEKLYLARYKPGPQKQV</sequence>
<evidence type="ECO:0000313" key="4">
    <source>
        <dbReference type="Proteomes" id="UP000634043"/>
    </source>
</evidence>
<gene>
    <name evidence="3" type="primary">yodM</name>
    <name evidence="3" type="ORF">GCM10011323_19820</name>
</gene>
<feature type="transmembrane region" description="Helical" evidence="1">
    <location>
        <begin position="190"/>
        <end position="212"/>
    </location>
</feature>
<dbReference type="PANTHER" id="PTHR14969">
    <property type="entry name" value="SPHINGOSINE-1-PHOSPHATE PHOSPHOHYDROLASE"/>
    <property type="match status" value="1"/>
</dbReference>
<dbReference type="Proteomes" id="UP000634043">
    <property type="component" value="Unassembled WGS sequence"/>
</dbReference>
<keyword evidence="1" id="KW-1133">Transmembrane helix</keyword>
<dbReference type="EMBL" id="BMFP01000003">
    <property type="protein sequence ID" value="GGG15415.1"/>
    <property type="molecule type" value="Genomic_DNA"/>
</dbReference>
<feature type="transmembrane region" description="Helical" evidence="1">
    <location>
        <begin position="65"/>
        <end position="83"/>
    </location>
</feature>
<accession>A0ABQ1W517</accession>